<accession>A0A915JT89</accession>
<keyword evidence="1" id="KW-1185">Reference proteome</keyword>
<proteinExistence type="predicted"/>
<evidence type="ECO:0000313" key="2">
    <source>
        <dbReference type="WBParaSite" id="nRc.2.0.1.t29042-RA"/>
    </source>
</evidence>
<sequence>MPSINNFESKSEAVKLRCECNVTLGEGDVAIKGASSRSYPGASKYEFDGTNSVFMLAGVGVPIAPEYGRRRRLQ</sequence>
<dbReference type="AlphaFoldDB" id="A0A915JT89"/>
<reference evidence="2" key="1">
    <citation type="submission" date="2022-11" db="UniProtKB">
        <authorList>
            <consortium name="WormBaseParasite"/>
        </authorList>
    </citation>
    <scope>IDENTIFICATION</scope>
</reference>
<name>A0A915JT89_ROMCU</name>
<evidence type="ECO:0000313" key="1">
    <source>
        <dbReference type="Proteomes" id="UP000887565"/>
    </source>
</evidence>
<dbReference type="Proteomes" id="UP000887565">
    <property type="component" value="Unplaced"/>
</dbReference>
<dbReference type="WBParaSite" id="nRc.2.0.1.t29042-RA">
    <property type="protein sequence ID" value="nRc.2.0.1.t29042-RA"/>
    <property type="gene ID" value="nRc.2.0.1.g29042"/>
</dbReference>
<organism evidence="1 2">
    <name type="scientific">Romanomermis culicivorax</name>
    <name type="common">Nematode worm</name>
    <dbReference type="NCBI Taxonomy" id="13658"/>
    <lineage>
        <taxon>Eukaryota</taxon>
        <taxon>Metazoa</taxon>
        <taxon>Ecdysozoa</taxon>
        <taxon>Nematoda</taxon>
        <taxon>Enoplea</taxon>
        <taxon>Dorylaimia</taxon>
        <taxon>Mermithida</taxon>
        <taxon>Mermithoidea</taxon>
        <taxon>Mermithidae</taxon>
        <taxon>Romanomermis</taxon>
    </lineage>
</organism>
<protein>
    <submittedName>
        <fullName evidence="2">Uncharacterized protein</fullName>
    </submittedName>
</protein>